<feature type="domain" description="GH16" evidence="7">
    <location>
        <begin position="21"/>
        <end position="287"/>
    </location>
</feature>
<dbReference type="EC" id="3.2.1.6" evidence="3"/>
<dbReference type="InterPro" id="IPR000757">
    <property type="entry name" value="Beta-glucanase-like"/>
</dbReference>
<comment type="similarity">
    <text evidence="2">Belongs to the glycosyl hydrolase 16 family.</text>
</comment>
<evidence type="ECO:0000256" key="4">
    <source>
        <dbReference type="ARBA" id="ARBA00022801"/>
    </source>
</evidence>
<organism evidence="8 9">
    <name type="scientific">Massarina eburnea CBS 473.64</name>
    <dbReference type="NCBI Taxonomy" id="1395130"/>
    <lineage>
        <taxon>Eukaryota</taxon>
        <taxon>Fungi</taxon>
        <taxon>Dikarya</taxon>
        <taxon>Ascomycota</taxon>
        <taxon>Pezizomycotina</taxon>
        <taxon>Dothideomycetes</taxon>
        <taxon>Pleosporomycetidae</taxon>
        <taxon>Pleosporales</taxon>
        <taxon>Massarineae</taxon>
        <taxon>Massarinaceae</taxon>
        <taxon>Massarina</taxon>
    </lineage>
</organism>
<evidence type="ECO:0000313" key="9">
    <source>
        <dbReference type="Proteomes" id="UP000799753"/>
    </source>
</evidence>
<evidence type="ECO:0000256" key="2">
    <source>
        <dbReference type="ARBA" id="ARBA00006865"/>
    </source>
</evidence>
<protein>
    <recommendedName>
        <fullName evidence="3">endo-1,3(4)-beta-glucanase</fullName>
        <ecNumber evidence="3">3.2.1.6</ecNumber>
    </recommendedName>
</protein>
<proteinExistence type="inferred from homology"/>
<dbReference type="SUPFAM" id="SSF49899">
    <property type="entry name" value="Concanavalin A-like lectins/glucanases"/>
    <property type="match status" value="1"/>
</dbReference>
<dbReference type="FunFam" id="2.60.120.200:FF:000114">
    <property type="entry name" value="Probable endo-1,3(4)-beta-glucanase NFIA_089530"/>
    <property type="match status" value="1"/>
</dbReference>
<dbReference type="PROSITE" id="PS51762">
    <property type="entry name" value="GH16_2"/>
    <property type="match status" value="1"/>
</dbReference>
<comment type="catalytic activity">
    <reaction evidence="1">
        <text>Endohydrolysis of (1-&gt;3)- or (1-&gt;4)-linkages in beta-D-glucans when the glucose residue whose reducing group is involved in the linkage to be hydrolyzed is itself substituted at C-3.</text>
        <dbReference type="EC" id="3.2.1.6"/>
    </reaction>
</comment>
<dbReference type="AlphaFoldDB" id="A0A6A6S3G8"/>
<dbReference type="PANTHER" id="PTHR10963:SF24">
    <property type="entry name" value="GLYCOSIDASE C21B10.07-RELATED"/>
    <property type="match status" value="1"/>
</dbReference>
<gene>
    <name evidence="8" type="ORF">P280DRAFT_395567</name>
</gene>
<keyword evidence="5" id="KW-0326">Glycosidase</keyword>
<dbReference type="InterPro" id="IPR050546">
    <property type="entry name" value="Glycosyl_Hydrlase_16"/>
</dbReference>
<dbReference type="Proteomes" id="UP000799753">
    <property type="component" value="Unassembled WGS sequence"/>
</dbReference>
<dbReference type="PANTHER" id="PTHR10963">
    <property type="entry name" value="GLYCOSYL HYDROLASE-RELATED"/>
    <property type="match status" value="1"/>
</dbReference>
<evidence type="ECO:0000313" key="8">
    <source>
        <dbReference type="EMBL" id="KAF2642369.1"/>
    </source>
</evidence>
<name>A0A6A6S3G8_9PLEO</name>
<dbReference type="OrthoDB" id="192832at2759"/>
<dbReference type="CDD" id="cd02181">
    <property type="entry name" value="GH16_fungal_Lam16A_glucanase"/>
    <property type="match status" value="1"/>
</dbReference>
<dbReference type="GO" id="GO:0009251">
    <property type="term" value="P:glucan catabolic process"/>
    <property type="evidence" value="ECO:0007669"/>
    <property type="project" value="TreeGrafter"/>
</dbReference>
<dbReference type="Pfam" id="PF26113">
    <property type="entry name" value="GH16_XgeA"/>
    <property type="match status" value="1"/>
</dbReference>
<dbReference type="Gene3D" id="2.60.120.200">
    <property type="match status" value="1"/>
</dbReference>
<dbReference type="GO" id="GO:0052861">
    <property type="term" value="F:endo-1,3(4)-beta-glucanase activity"/>
    <property type="evidence" value="ECO:0007669"/>
    <property type="project" value="UniProtKB-EC"/>
</dbReference>
<evidence type="ECO:0000259" key="7">
    <source>
        <dbReference type="PROSITE" id="PS51762"/>
    </source>
</evidence>
<feature type="chain" id="PRO_5025338764" description="endo-1,3(4)-beta-glucanase" evidence="6">
    <location>
        <begin position="19"/>
        <end position="323"/>
    </location>
</feature>
<sequence length="323" mass="34161">MYSTSLLIFTLLLTLASPAPAPSATASYTLIDNCSGASFLSCFDFFSSADPTHGFVHYLNQADAQAQNLFTITDDTVKISVDSTNITPDGRASVRLQSKKLYNRGLFVLDLVHMPASTCGSWPSFWTLGSAKPWPENGEIDIIEAVNTDTTNHMTLHTSDGCSITGAGGQGRVVTQNCFVGAAGQPANAGCGVESASAASFGSPVNAAGGGVYAMEWTAERIAVWFFPRGSVMGDLVAGTPDPSTWGPPDASFQGDCDLSTHFVDHSLLIDTTFCGDWAGSVWSSNPICSALAPTCADYVANNPAAFAESYWQINSLKIFSQW</sequence>
<dbReference type="InterPro" id="IPR013320">
    <property type="entry name" value="ConA-like_dom_sf"/>
</dbReference>
<evidence type="ECO:0000256" key="1">
    <source>
        <dbReference type="ARBA" id="ARBA00000124"/>
    </source>
</evidence>
<evidence type="ECO:0000256" key="6">
    <source>
        <dbReference type="SAM" id="SignalP"/>
    </source>
</evidence>
<feature type="signal peptide" evidence="6">
    <location>
        <begin position="1"/>
        <end position="18"/>
    </location>
</feature>
<reference evidence="8" key="1">
    <citation type="journal article" date="2020" name="Stud. Mycol.">
        <title>101 Dothideomycetes genomes: a test case for predicting lifestyles and emergence of pathogens.</title>
        <authorList>
            <person name="Haridas S."/>
            <person name="Albert R."/>
            <person name="Binder M."/>
            <person name="Bloem J."/>
            <person name="Labutti K."/>
            <person name="Salamov A."/>
            <person name="Andreopoulos B."/>
            <person name="Baker S."/>
            <person name="Barry K."/>
            <person name="Bills G."/>
            <person name="Bluhm B."/>
            <person name="Cannon C."/>
            <person name="Castanera R."/>
            <person name="Culley D."/>
            <person name="Daum C."/>
            <person name="Ezra D."/>
            <person name="Gonzalez J."/>
            <person name="Henrissat B."/>
            <person name="Kuo A."/>
            <person name="Liang C."/>
            <person name="Lipzen A."/>
            <person name="Lutzoni F."/>
            <person name="Magnuson J."/>
            <person name="Mondo S."/>
            <person name="Nolan M."/>
            <person name="Ohm R."/>
            <person name="Pangilinan J."/>
            <person name="Park H.-J."/>
            <person name="Ramirez L."/>
            <person name="Alfaro M."/>
            <person name="Sun H."/>
            <person name="Tritt A."/>
            <person name="Yoshinaga Y."/>
            <person name="Zwiers L.-H."/>
            <person name="Turgeon B."/>
            <person name="Goodwin S."/>
            <person name="Spatafora J."/>
            <person name="Crous P."/>
            <person name="Grigoriev I."/>
        </authorList>
    </citation>
    <scope>NUCLEOTIDE SEQUENCE</scope>
    <source>
        <strain evidence="8">CBS 473.64</strain>
    </source>
</reference>
<evidence type="ECO:0000256" key="5">
    <source>
        <dbReference type="ARBA" id="ARBA00023295"/>
    </source>
</evidence>
<accession>A0A6A6S3G8</accession>
<keyword evidence="9" id="KW-1185">Reference proteome</keyword>
<keyword evidence="6" id="KW-0732">Signal</keyword>
<keyword evidence="4" id="KW-0378">Hydrolase</keyword>
<dbReference type="EMBL" id="MU006781">
    <property type="protein sequence ID" value="KAF2642369.1"/>
    <property type="molecule type" value="Genomic_DNA"/>
</dbReference>
<evidence type="ECO:0000256" key="3">
    <source>
        <dbReference type="ARBA" id="ARBA00012599"/>
    </source>
</evidence>